<protein>
    <submittedName>
        <fullName evidence="2">Uncharacterized protein</fullName>
    </submittedName>
</protein>
<name>A0A0G4N7N0_VERLO</name>
<dbReference type="AlphaFoldDB" id="A0A0G4N7N0"/>
<feature type="compositionally biased region" description="Basic residues" evidence="1">
    <location>
        <begin position="82"/>
        <end position="91"/>
    </location>
</feature>
<keyword evidence="3" id="KW-1185">Reference proteome</keyword>
<dbReference type="Proteomes" id="UP000044602">
    <property type="component" value="Unassembled WGS sequence"/>
</dbReference>
<organism evidence="2 3">
    <name type="scientific">Verticillium longisporum</name>
    <name type="common">Verticillium dahliae var. longisporum</name>
    <dbReference type="NCBI Taxonomy" id="100787"/>
    <lineage>
        <taxon>Eukaryota</taxon>
        <taxon>Fungi</taxon>
        <taxon>Dikarya</taxon>
        <taxon>Ascomycota</taxon>
        <taxon>Pezizomycotina</taxon>
        <taxon>Sordariomycetes</taxon>
        <taxon>Hypocreomycetidae</taxon>
        <taxon>Glomerellales</taxon>
        <taxon>Plectosphaerellaceae</taxon>
        <taxon>Verticillium</taxon>
    </lineage>
</organism>
<gene>
    <name evidence="2" type="ORF">BN1708_008773</name>
</gene>
<evidence type="ECO:0000313" key="2">
    <source>
        <dbReference type="EMBL" id="CRK42487.1"/>
    </source>
</evidence>
<dbReference type="EMBL" id="CVQH01027527">
    <property type="protein sequence ID" value="CRK42487.1"/>
    <property type="molecule type" value="Genomic_DNA"/>
</dbReference>
<proteinExistence type="predicted"/>
<accession>A0A0G4N7N0</accession>
<sequence length="99" mass="10844">MCIPHTGRSSRSQGTTLMHLPRPQLISTTRFGYVHEDLVLVAETWTTCSDNTVAKTRTEVSDPATGRPGTHLAGYFPPVRKAGSKRPKTSGHQRESKLG</sequence>
<evidence type="ECO:0000256" key="1">
    <source>
        <dbReference type="SAM" id="MobiDB-lite"/>
    </source>
</evidence>
<feature type="region of interest" description="Disordered" evidence="1">
    <location>
        <begin position="54"/>
        <end position="99"/>
    </location>
</feature>
<evidence type="ECO:0000313" key="3">
    <source>
        <dbReference type="Proteomes" id="UP000044602"/>
    </source>
</evidence>
<reference evidence="3" key="1">
    <citation type="submission" date="2015-05" db="EMBL/GenBank/DDBJ databases">
        <authorList>
            <person name="Fogelqvist Johan"/>
        </authorList>
    </citation>
    <scope>NUCLEOTIDE SEQUENCE [LARGE SCALE GENOMIC DNA]</scope>
</reference>